<protein>
    <submittedName>
        <fullName evidence="2">Uncharacterized protein</fullName>
    </submittedName>
</protein>
<gene>
    <name evidence="2" type="ORF">SAMN05216323_103937</name>
</gene>
<reference evidence="2 3" key="1">
    <citation type="submission" date="2016-09" db="EMBL/GenBank/DDBJ databases">
        <authorList>
            <person name="Capua I."/>
            <person name="De Benedictis P."/>
            <person name="Joannis T."/>
            <person name="Lombin L.H."/>
            <person name="Cattoli G."/>
        </authorList>
    </citation>
    <scope>NUCLEOTIDE SEQUENCE [LARGE SCALE GENOMIC DNA]</scope>
    <source>
        <strain evidence="2 3">A7P-90m</strain>
    </source>
</reference>
<accession>A0A1G6MZJ6</accession>
<organism evidence="2 3">
    <name type="scientific">Williamwhitmania taraxaci</name>
    <dbReference type="NCBI Taxonomy" id="1640674"/>
    <lineage>
        <taxon>Bacteria</taxon>
        <taxon>Pseudomonadati</taxon>
        <taxon>Bacteroidota</taxon>
        <taxon>Bacteroidia</taxon>
        <taxon>Bacteroidales</taxon>
        <taxon>Williamwhitmaniaceae</taxon>
        <taxon>Williamwhitmania</taxon>
    </lineage>
</organism>
<evidence type="ECO:0000256" key="1">
    <source>
        <dbReference type="SAM" id="Phobius"/>
    </source>
</evidence>
<keyword evidence="1" id="KW-0812">Transmembrane</keyword>
<dbReference type="AlphaFoldDB" id="A0A1G6MZJ6"/>
<keyword evidence="3" id="KW-1185">Reference proteome</keyword>
<sequence length="44" mass="5070">MKNAPYQERFFILVLSEKLFESTFLFLTIGISIMVTVTIISISK</sequence>
<evidence type="ECO:0000313" key="2">
    <source>
        <dbReference type="EMBL" id="SDC60990.1"/>
    </source>
</evidence>
<dbReference type="Proteomes" id="UP000199452">
    <property type="component" value="Unassembled WGS sequence"/>
</dbReference>
<keyword evidence="1" id="KW-0472">Membrane</keyword>
<name>A0A1G6MZJ6_9BACT</name>
<dbReference type="EMBL" id="FMYP01000039">
    <property type="protein sequence ID" value="SDC60990.1"/>
    <property type="molecule type" value="Genomic_DNA"/>
</dbReference>
<keyword evidence="1" id="KW-1133">Transmembrane helix</keyword>
<feature type="transmembrane region" description="Helical" evidence="1">
    <location>
        <begin position="23"/>
        <end position="42"/>
    </location>
</feature>
<evidence type="ECO:0000313" key="3">
    <source>
        <dbReference type="Proteomes" id="UP000199452"/>
    </source>
</evidence>
<proteinExistence type="predicted"/>